<evidence type="ECO:0000313" key="3">
    <source>
        <dbReference type="Proteomes" id="UP000829196"/>
    </source>
</evidence>
<accession>A0A8T3A2X7</accession>
<dbReference type="Pfam" id="PF03372">
    <property type="entry name" value="Exo_endo_phos"/>
    <property type="match status" value="1"/>
</dbReference>
<dbReference type="InterPro" id="IPR043502">
    <property type="entry name" value="DNA/RNA_pol_sf"/>
</dbReference>
<feature type="domain" description="Reverse transcriptase" evidence="1">
    <location>
        <begin position="467"/>
        <end position="622"/>
    </location>
</feature>
<dbReference type="InterPro" id="IPR005135">
    <property type="entry name" value="Endo/exonuclease/phosphatase"/>
</dbReference>
<dbReference type="GO" id="GO:0003824">
    <property type="term" value="F:catalytic activity"/>
    <property type="evidence" value="ECO:0007669"/>
    <property type="project" value="InterPro"/>
</dbReference>
<dbReference type="SUPFAM" id="SSF56219">
    <property type="entry name" value="DNase I-like"/>
    <property type="match status" value="1"/>
</dbReference>
<dbReference type="PANTHER" id="PTHR31635">
    <property type="entry name" value="REVERSE TRANSCRIPTASE DOMAIN-CONTAINING PROTEIN-RELATED"/>
    <property type="match status" value="1"/>
</dbReference>
<sequence length="622" mass="70685">MCKDLIVVFKMKLLYILEAKVHSYAAANPWFNFSHALYDNEKCCDNFHLSSPGRIWVKWDFSSLAFNPSFITSQIIHGTVNAGYLPPFHLTVIYASNNVEDRKALWSSLLDLSSHIDSPWVIMGDFNCYRFDHEKVGGNPSSNARVGELNSFIFYSGLQDLKSVGLLFTWFNQRLDSPIHIKLDRMLINSSFLDLFPLSYYKVDSHSGSDHAPIFLIASHHKKVISRFMFKEFWLKLDNFWEELLLAFERPLGASPITSFYDSLKSLKGAIQNKNWCSSNFLSSCILELKNQQAQCLASIQRDPINLELNLRLKNTNEQLAYAQVAWSSWITQRVKAYWLSHGEDDLGFLYAKIRARNNRNMIKELETPSGLLTTHSEVAMALVGHFQALYNTSSPPLENSFNIPAGNTIPSHAIAGLVAPVTNEEIKKVVFGGVASSAPGPDGYSFAFYQQTWLISDFKLCSAVKYFFSTGHMPRGVKSTVITLIPKGTHSNSISDYRPISLCNVFYKIVVKIIANRMKPILPFIINESQSGFVAKRCSTDYIILASKMLREFKSQKNYFCAKLDVKKAFDSVSHSFLFNRLLQKGFPKTFIKWIRDVSLRSIFLSLLMGLWKVISTLLRG</sequence>
<proteinExistence type="predicted"/>
<protein>
    <recommendedName>
        <fullName evidence="1">Reverse transcriptase domain-containing protein</fullName>
    </recommendedName>
</protein>
<dbReference type="PANTHER" id="PTHR31635:SF196">
    <property type="entry name" value="REVERSE TRANSCRIPTASE DOMAIN-CONTAINING PROTEIN-RELATED"/>
    <property type="match status" value="1"/>
</dbReference>
<dbReference type="EMBL" id="JAGYWB010000019">
    <property type="protein sequence ID" value="KAI0488370.1"/>
    <property type="molecule type" value="Genomic_DNA"/>
</dbReference>
<evidence type="ECO:0000313" key="2">
    <source>
        <dbReference type="EMBL" id="KAI0488370.1"/>
    </source>
</evidence>
<organism evidence="2 3">
    <name type="scientific">Dendrobium nobile</name>
    <name type="common">Orchid</name>
    <dbReference type="NCBI Taxonomy" id="94219"/>
    <lineage>
        <taxon>Eukaryota</taxon>
        <taxon>Viridiplantae</taxon>
        <taxon>Streptophyta</taxon>
        <taxon>Embryophyta</taxon>
        <taxon>Tracheophyta</taxon>
        <taxon>Spermatophyta</taxon>
        <taxon>Magnoliopsida</taxon>
        <taxon>Liliopsida</taxon>
        <taxon>Asparagales</taxon>
        <taxon>Orchidaceae</taxon>
        <taxon>Epidendroideae</taxon>
        <taxon>Malaxideae</taxon>
        <taxon>Dendrobiinae</taxon>
        <taxon>Dendrobium</taxon>
    </lineage>
</organism>
<comment type="caution">
    <text evidence="2">The sequence shown here is derived from an EMBL/GenBank/DDBJ whole genome shotgun (WGS) entry which is preliminary data.</text>
</comment>
<dbReference type="SMR" id="A0A8T3A2X7"/>
<dbReference type="Gene3D" id="3.60.10.10">
    <property type="entry name" value="Endonuclease/exonuclease/phosphatase"/>
    <property type="match status" value="1"/>
</dbReference>
<dbReference type="Pfam" id="PF00078">
    <property type="entry name" value="RVT_1"/>
    <property type="match status" value="1"/>
</dbReference>
<gene>
    <name evidence="2" type="ORF">KFK09_028200</name>
</gene>
<dbReference type="InterPro" id="IPR000477">
    <property type="entry name" value="RT_dom"/>
</dbReference>
<evidence type="ECO:0000259" key="1">
    <source>
        <dbReference type="PROSITE" id="PS50878"/>
    </source>
</evidence>
<dbReference type="Proteomes" id="UP000829196">
    <property type="component" value="Unassembled WGS sequence"/>
</dbReference>
<dbReference type="OrthoDB" id="426210at2759"/>
<reference evidence="2" key="1">
    <citation type="journal article" date="2022" name="Front. Genet.">
        <title>Chromosome-Scale Assembly of the Dendrobium nobile Genome Provides Insights Into the Molecular Mechanism of the Biosynthesis of the Medicinal Active Ingredient of Dendrobium.</title>
        <authorList>
            <person name="Xu Q."/>
            <person name="Niu S.-C."/>
            <person name="Li K.-L."/>
            <person name="Zheng P.-J."/>
            <person name="Zhang X.-J."/>
            <person name="Jia Y."/>
            <person name="Liu Y."/>
            <person name="Niu Y.-X."/>
            <person name="Yu L.-H."/>
            <person name="Chen D.-F."/>
            <person name="Zhang G.-Q."/>
        </authorList>
    </citation>
    <scope>NUCLEOTIDE SEQUENCE</scope>
    <source>
        <tissue evidence="2">Leaf</tissue>
    </source>
</reference>
<dbReference type="CDD" id="cd01650">
    <property type="entry name" value="RT_nLTR_like"/>
    <property type="match status" value="1"/>
</dbReference>
<dbReference type="InterPro" id="IPR036691">
    <property type="entry name" value="Endo/exonu/phosph_ase_sf"/>
</dbReference>
<dbReference type="AlphaFoldDB" id="A0A8T3A2X7"/>
<dbReference type="PROSITE" id="PS50878">
    <property type="entry name" value="RT_POL"/>
    <property type="match status" value="1"/>
</dbReference>
<keyword evidence="3" id="KW-1185">Reference proteome</keyword>
<dbReference type="SUPFAM" id="SSF56672">
    <property type="entry name" value="DNA/RNA polymerases"/>
    <property type="match status" value="1"/>
</dbReference>
<name>A0A8T3A2X7_DENNO</name>